<dbReference type="SMART" id="SM00700">
    <property type="entry name" value="JHBP"/>
    <property type="match status" value="1"/>
</dbReference>
<dbReference type="PaxDb" id="67767-A0A0J7MVI5"/>
<organism evidence="2 3">
    <name type="scientific">Lasius niger</name>
    <name type="common">Black garden ant</name>
    <dbReference type="NCBI Taxonomy" id="67767"/>
    <lineage>
        <taxon>Eukaryota</taxon>
        <taxon>Metazoa</taxon>
        <taxon>Ecdysozoa</taxon>
        <taxon>Arthropoda</taxon>
        <taxon>Hexapoda</taxon>
        <taxon>Insecta</taxon>
        <taxon>Pterygota</taxon>
        <taxon>Neoptera</taxon>
        <taxon>Endopterygota</taxon>
        <taxon>Hymenoptera</taxon>
        <taxon>Apocrita</taxon>
        <taxon>Aculeata</taxon>
        <taxon>Formicoidea</taxon>
        <taxon>Formicidae</taxon>
        <taxon>Formicinae</taxon>
        <taxon>Lasius</taxon>
        <taxon>Lasius</taxon>
    </lineage>
</organism>
<keyword evidence="1" id="KW-0732">Signal</keyword>
<dbReference type="InterPro" id="IPR010562">
    <property type="entry name" value="Haemolymph_juvenile_hormone-bd"/>
</dbReference>
<keyword evidence="3" id="KW-1185">Reference proteome</keyword>
<comment type="caution">
    <text evidence="2">The sequence shown here is derived from an EMBL/GenBank/DDBJ whole genome shotgun (WGS) entry which is preliminary data.</text>
</comment>
<feature type="chain" id="PRO_5005291364" evidence="1">
    <location>
        <begin position="18"/>
        <end position="242"/>
    </location>
</feature>
<dbReference type="OrthoDB" id="6370791at2759"/>
<dbReference type="PANTHER" id="PTHR11008:SF29">
    <property type="entry name" value="IP17226P"/>
    <property type="match status" value="1"/>
</dbReference>
<evidence type="ECO:0000313" key="2">
    <source>
        <dbReference type="EMBL" id="KMQ84490.1"/>
    </source>
</evidence>
<dbReference type="Gene3D" id="3.15.10.30">
    <property type="entry name" value="Haemolymph juvenile hormone binding protein"/>
    <property type="match status" value="1"/>
</dbReference>
<evidence type="ECO:0000256" key="1">
    <source>
        <dbReference type="SAM" id="SignalP"/>
    </source>
</evidence>
<dbReference type="InterPro" id="IPR038606">
    <property type="entry name" value="To_sf"/>
</dbReference>
<reference evidence="2 3" key="1">
    <citation type="submission" date="2015-04" db="EMBL/GenBank/DDBJ databases">
        <title>Lasius niger genome sequencing.</title>
        <authorList>
            <person name="Konorov E.A."/>
            <person name="Nikitin M.A."/>
            <person name="Kirill M.V."/>
            <person name="Chang P."/>
        </authorList>
    </citation>
    <scope>NUCLEOTIDE SEQUENCE [LARGE SCALE GENOMIC DNA]</scope>
    <source>
        <tissue evidence="2">Whole</tissue>
    </source>
</reference>
<dbReference type="Pfam" id="PF06585">
    <property type="entry name" value="JHBP"/>
    <property type="match status" value="1"/>
</dbReference>
<dbReference type="EMBL" id="LBMM01016255">
    <property type="protein sequence ID" value="KMQ84490.1"/>
    <property type="molecule type" value="Genomic_DNA"/>
</dbReference>
<dbReference type="GO" id="GO:0005615">
    <property type="term" value="C:extracellular space"/>
    <property type="evidence" value="ECO:0007669"/>
    <property type="project" value="TreeGrafter"/>
</dbReference>
<evidence type="ECO:0000313" key="3">
    <source>
        <dbReference type="Proteomes" id="UP000036403"/>
    </source>
</evidence>
<name>A0A0J7MVI5_LASNI</name>
<proteinExistence type="predicted"/>
<dbReference type="Proteomes" id="UP000036403">
    <property type="component" value="Unassembled WGS sequence"/>
</dbReference>
<protein>
    <submittedName>
        <fullName evidence="2">Uncharacterized protein</fullName>
    </submittedName>
</protein>
<accession>A0A0J7MVI5</accession>
<dbReference type="PANTHER" id="PTHR11008">
    <property type="entry name" value="PROTEIN TAKEOUT-LIKE PROTEIN"/>
    <property type="match status" value="1"/>
</dbReference>
<gene>
    <name evidence="2" type="ORF">RF55_17654</name>
</gene>
<sequence length="242" mass="27192">MNHMAFGLILICCLTRAIETNGYHVTYAKHTMFEKFLEKFKIILKTGNESLGIPVLDPFYAKQISIKLDQNKNEEIINLDALLTNVNVGGLSEYKVIDGDFQVIGMKLNINLSWPLITASTDYDMKGSVDSYEFYGNGEIDLSAQDFTLETEIGFTVNGEHFKVKNMELKLFLRALDFRATGLFNDEEVSKVLSAVISDTASEMLEDVTIMNRLRLFATTTIDDFLSTKTIGELLELLGVVD</sequence>
<dbReference type="AlphaFoldDB" id="A0A0J7MVI5"/>
<feature type="signal peptide" evidence="1">
    <location>
        <begin position="1"/>
        <end position="17"/>
    </location>
</feature>